<feature type="region of interest" description="Disordered" evidence="1">
    <location>
        <begin position="51"/>
        <end position="85"/>
    </location>
</feature>
<dbReference type="NCBIfam" id="TIGR02605">
    <property type="entry name" value="CxxC_CxxC_SSSS"/>
    <property type="match status" value="1"/>
</dbReference>
<organism evidence="2 3">
    <name type="scientific">Haliea salexigens</name>
    <dbReference type="NCBI Taxonomy" id="287487"/>
    <lineage>
        <taxon>Bacteria</taxon>
        <taxon>Pseudomonadati</taxon>
        <taxon>Pseudomonadota</taxon>
        <taxon>Gammaproteobacteria</taxon>
        <taxon>Cellvibrionales</taxon>
        <taxon>Halieaceae</taxon>
        <taxon>Haliea</taxon>
    </lineage>
</organism>
<reference evidence="2 3" key="1">
    <citation type="journal article" date="2018" name="Nat. Biotechnol.">
        <title>A standardized bacterial taxonomy based on genome phylogeny substantially revises the tree of life.</title>
        <authorList>
            <person name="Parks D.H."/>
            <person name="Chuvochina M."/>
            <person name="Waite D.W."/>
            <person name="Rinke C."/>
            <person name="Skarshewski A."/>
            <person name="Chaumeil P.A."/>
            <person name="Hugenholtz P."/>
        </authorList>
    </citation>
    <scope>NUCLEOTIDE SEQUENCE [LARGE SCALE GENOMIC DNA]</scope>
    <source>
        <strain evidence="2">UBA9158</strain>
    </source>
</reference>
<protein>
    <submittedName>
        <fullName evidence="2">Transcriptional regulator</fullName>
    </submittedName>
</protein>
<gene>
    <name evidence="2" type="ORF">DCP75_01790</name>
</gene>
<proteinExistence type="predicted"/>
<comment type="caution">
    <text evidence="2">The sequence shown here is derived from an EMBL/GenBank/DDBJ whole genome shotgun (WGS) entry which is preliminary data.</text>
</comment>
<dbReference type="InterPro" id="IPR013429">
    <property type="entry name" value="Regulatory_FmdB_Zinc_ribbon"/>
</dbReference>
<dbReference type="EMBL" id="DMND01000033">
    <property type="protein sequence ID" value="HAN26463.1"/>
    <property type="molecule type" value="Genomic_DNA"/>
</dbReference>
<evidence type="ECO:0000313" key="3">
    <source>
        <dbReference type="Proteomes" id="UP000259273"/>
    </source>
</evidence>
<dbReference type="STRING" id="1121937.GCA_000423125_01988"/>
<evidence type="ECO:0000256" key="1">
    <source>
        <dbReference type="SAM" id="MobiDB-lite"/>
    </source>
</evidence>
<evidence type="ECO:0000313" key="2">
    <source>
        <dbReference type="EMBL" id="HAN26463.1"/>
    </source>
</evidence>
<accession>A0A3C1KJ08</accession>
<dbReference type="Proteomes" id="UP000259273">
    <property type="component" value="Unassembled WGS sequence"/>
</dbReference>
<feature type="compositionally biased region" description="Low complexity" evidence="1">
    <location>
        <begin position="62"/>
        <end position="85"/>
    </location>
</feature>
<name>A0A3C1KJ08_9GAMM</name>
<dbReference type="AlphaFoldDB" id="A0A3C1KJ08"/>
<sequence>MHEALRKISDAPLVDCPACGKAELRKKVSAAGFRLKGGGWYETDFKTGGKKNLVAGGDDKSSAPASASADSGSASAKASEAKPAS</sequence>